<keyword evidence="2" id="KW-1185">Reference proteome</keyword>
<accession>A0AAW0A0F5</accession>
<protein>
    <submittedName>
        <fullName evidence="1">Uncharacterized protein</fullName>
    </submittedName>
</protein>
<sequence length="339" mass="38012">MTITISSDYGYLRLSPSRRLTLTPTGYSALTALALLSRPLILNSILPTERLERRYIFACKRKEEVRTTTRGSLLNSVLCSELDAADRRRHATCAALYKYSLANEEKKDDERPPAPTNATQAALIYDLFTIHNSPHEVPASSSQISPRKFHRDDSLGISNTWLGKFAVWGKKAISVIGSLLLRLDRTEPEHTPTYNSSPFHTSTIRYISPHKSKRHFFCCAKFNCTLATTVAGLLPLPSWLAANSNALRIFRHTSYFSFFCLELAKFMSAAIRPSAYPTTHMHLNQAPRLGVVSFNLGKLPSPPVTYSTYMRFTTPTHFRSNHSASATWPATQPVVWGKS</sequence>
<reference evidence="1 2" key="1">
    <citation type="journal article" date="2024" name="J Genomics">
        <title>Draft genome sequencing and assembly of Favolaschia claudopus CIRM-BRFM 2984 isolated from oak limbs.</title>
        <authorList>
            <person name="Navarro D."/>
            <person name="Drula E."/>
            <person name="Chaduli D."/>
            <person name="Cazenave R."/>
            <person name="Ahrendt S."/>
            <person name="Wang J."/>
            <person name="Lipzen A."/>
            <person name="Daum C."/>
            <person name="Barry K."/>
            <person name="Grigoriev I.V."/>
            <person name="Favel A."/>
            <person name="Rosso M.N."/>
            <person name="Martin F."/>
        </authorList>
    </citation>
    <scope>NUCLEOTIDE SEQUENCE [LARGE SCALE GENOMIC DNA]</scope>
    <source>
        <strain evidence="1 2">CIRM-BRFM 2984</strain>
    </source>
</reference>
<dbReference type="Proteomes" id="UP001362999">
    <property type="component" value="Unassembled WGS sequence"/>
</dbReference>
<evidence type="ECO:0000313" key="1">
    <source>
        <dbReference type="EMBL" id="KAK6997010.1"/>
    </source>
</evidence>
<comment type="caution">
    <text evidence="1">The sequence shown here is derived from an EMBL/GenBank/DDBJ whole genome shotgun (WGS) entry which is preliminary data.</text>
</comment>
<organism evidence="1 2">
    <name type="scientific">Favolaschia claudopus</name>
    <dbReference type="NCBI Taxonomy" id="2862362"/>
    <lineage>
        <taxon>Eukaryota</taxon>
        <taxon>Fungi</taxon>
        <taxon>Dikarya</taxon>
        <taxon>Basidiomycota</taxon>
        <taxon>Agaricomycotina</taxon>
        <taxon>Agaricomycetes</taxon>
        <taxon>Agaricomycetidae</taxon>
        <taxon>Agaricales</taxon>
        <taxon>Marasmiineae</taxon>
        <taxon>Mycenaceae</taxon>
        <taxon>Favolaschia</taxon>
    </lineage>
</organism>
<evidence type="ECO:0000313" key="2">
    <source>
        <dbReference type="Proteomes" id="UP001362999"/>
    </source>
</evidence>
<proteinExistence type="predicted"/>
<name>A0AAW0A0F5_9AGAR</name>
<dbReference type="EMBL" id="JAWWNJ010000095">
    <property type="protein sequence ID" value="KAK6997010.1"/>
    <property type="molecule type" value="Genomic_DNA"/>
</dbReference>
<dbReference type="AlphaFoldDB" id="A0AAW0A0F5"/>
<gene>
    <name evidence="1" type="ORF">R3P38DRAFT_2799351</name>
</gene>